<dbReference type="EMBL" id="FQZU01000037">
    <property type="protein sequence ID" value="SHK89335.1"/>
    <property type="molecule type" value="Genomic_DNA"/>
</dbReference>
<reference evidence="2" key="1">
    <citation type="submission" date="2016-11" db="EMBL/GenBank/DDBJ databases">
        <authorList>
            <person name="Varghese N."/>
            <person name="Submissions S."/>
        </authorList>
    </citation>
    <scope>NUCLEOTIDE SEQUENCE [LARGE SCALE GENOMIC DNA]</scope>
    <source>
        <strain evidence="2">DSM 16219</strain>
    </source>
</reference>
<name>A0A1M6W761_9BACT</name>
<protein>
    <submittedName>
        <fullName evidence="1">Uncharacterized protein</fullName>
    </submittedName>
</protein>
<evidence type="ECO:0000313" key="2">
    <source>
        <dbReference type="Proteomes" id="UP000183994"/>
    </source>
</evidence>
<dbReference type="Proteomes" id="UP000183994">
    <property type="component" value="Unassembled WGS sequence"/>
</dbReference>
<dbReference type="AlphaFoldDB" id="A0A1M6W761"/>
<organism evidence="1 2">
    <name type="scientific">Desulfatibacillum alkenivorans DSM 16219</name>
    <dbReference type="NCBI Taxonomy" id="1121393"/>
    <lineage>
        <taxon>Bacteria</taxon>
        <taxon>Pseudomonadati</taxon>
        <taxon>Thermodesulfobacteriota</taxon>
        <taxon>Desulfobacteria</taxon>
        <taxon>Desulfobacterales</taxon>
        <taxon>Desulfatibacillaceae</taxon>
        <taxon>Desulfatibacillum</taxon>
    </lineage>
</organism>
<gene>
    <name evidence="1" type="ORF">SAMN02745216_04262</name>
</gene>
<accession>A0A1M6W761</accession>
<dbReference type="STRING" id="1121393.SAMN02745216_04262"/>
<sequence length="337" mass="38904">MNYKISTIHVSIDEVHLSSDTKMRLDFSNSSLPGYKSLPLLPLTGKGKSYKYTHWKKTKESQTYEVCFRYQHFKTGNHLHLFKGRIEGARYLPTVALVFYSSFESPLSYEEVVFALNVLTAKLNCGWELSEFHVATDLYSADNYLKPLAESVVSRKSRGPRLIGDGTYHFHSSNSDVMLKAYDKSRQLLKEKRDTLCPATVEALKKTNITRFEIQLSTTGRGKENPDFPYDLPGLATHDFSFLVPEYFGFVEPDAVLLRRRGIMEDEYCYPSLSGFKEFLKQRSIKGHYTRFIRHSKGLNTPITEALRAYRWSKAPEKSPIIKPRPVFPENIRVEWK</sequence>
<evidence type="ECO:0000313" key="1">
    <source>
        <dbReference type="EMBL" id="SHK89335.1"/>
    </source>
</evidence>
<keyword evidence="2" id="KW-1185">Reference proteome</keyword>
<proteinExistence type="predicted"/>
<dbReference type="RefSeq" id="WP_073478283.1">
    <property type="nucleotide sequence ID" value="NZ_FQZU01000037.1"/>
</dbReference>